<evidence type="ECO:0000259" key="5">
    <source>
        <dbReference type="Pfam" id="PF17836"/>
    </source>
</evidence>
<evidence type="ECO:0000256" key="2">
    <source>
        <dbReference type="ARBA" id="ARBA00022737"/>
    </source>
</evidence>
<dbReference type="Pfam" id="PF00132">
    <property type="entry name" value="Hexapep"/>
    <property type="match status" value="1"/>
</dbReference>
<dbReference type="AlphaFoldDB" id="A0A2B0MA37"/>
<evidence type="ECO:0000256" key="3">
    <source>
        <dbReference type="PIRSR" id="PIRSR620019-1"/>
    </source>
</evidence>
<sequence length="211" mass="22464">MQIIMIGVGGHSKVIQDIILSSYGNYEIIGRLDDMYEQLRVEDGVYFGPISAAGKLMNEHTDVRFVVAIGNNRTRKRIMEKLEIPSHRYVTLIHRQAIVSLSAKIGAGTVIMPGAIINADVEIGNHVIINSGAIIEHDNRVRDFAHISPNAVLTGSVTVGTGVHIGAGANVIPNITIGDWSIIGAGATVIGDIAANCTAVGVPARVIKKEL</sequence>
<feature type="domain" description="PglD N-terminal" evidence="5">
    <location>
        <begin position="2"/>
        <end position="82"/>
    </location>
</feature>
<name>A0A2B0MA37_BACCE</name>
<dbReference type="PANTHER" id="PTHR43300">
    <property type="entry name" value="ACETYLTRANSFERASE"/>
    <property type="match status" value="1"/>
</dbReference>
<organism evidence="6 7">
    <name type="scientific">Bacillus cereus</name>
    <dbReference type="NCBI Taxonomy" id="1396"/>
    <lineage>
        <taxon>Bacteria</taxon>
        <taxon>Bacillati</taxon>
        <taxon>Bacillota</taxon>
        <taxon>Bacilli</taxon>
        <taxon>Bacillales</taxon>
        <taxon>Bacillaceae</taxon>
        <taxon>Bacillus</taxon>
        <taxon>Bacillus cereus group</taxon>
    </lineage>
</organism>
<keyword evidence="1 6" id="KW-0808">Transferase</keyword>
<feature type="binding site" evidence="4">
    <location>
        <position position="70"/>
    </location>
    <ligand>
        <name>substrate</name>
    </ligand>
</feature>
<dbReference type="RefSeq" id="WP_098491383.1">
    <property type="nucleotide sequence ID" value="NZ_NUWN01000054.1"/>
</dbReference>
<dbReference type="PANTHER" id="PTHR43300:SF7">
    <property type="entry name" value="UDP-N-ACETYLBACILLOSAMINE N-ACETYLTRANSFERASE"/>
    <property type="match status" value="1"/>
</dbReference>
<protein>
    <submittedName>
        <fullName evidence="6">Acetyltransferase</fullName>
    </submittedName>
</protein>
<evidence type="ECO:0000313" key="6">
    <source>
        <dbReference type="EMBL" id="PFK38360.1"/>
    </source>
</evidence>
<dbReference type="InterPro" id="IPR001451">
    <property type="entry name" value="Hexapep"/>
</dbReference>
<feature type="binding site" evidence="4">
    <location>
        <position position="146"/>
    </location>
    <ligand>
        <name>acetyl-CoA</name>
        <dbReference type="ChEBI" id="CHEBI:57288"/>
    </ligand>
</feature>
<dbReference type="SUPFAM" id="SSF51161">
    <property type="entry name" value="Trimeric LpxA-like enzymes"/>
    <property type="match status" value="1"/>
</dbReference>
<reference evidence="6 7" key="1">
    <citation type="submission" date="2017-09" db="EMBL/GenBank/DDBJ databases">
        <title>Large-scale bioinformatics analysis of Bacillus genomes uncovers conserved roles of natural products in bacterial physiology.</title>
        <authorList>
            <consortium name="Agbiome Team Llc"/>
            <person name="Bleich R.M."/>
            <person name="Grubbs K.J."/>
            <person name="Santa Maria K.C."/>
            <person name="Allen S.E."/>
            <person name="Farag S."/>
            <person name="Shank E.A."/>
            <person name="Bowers A."/>
        </authorList>
    </citation>
    <scope>NUCLEOTIDE SEQUENCE [LARGE SCALE GENOMIC DNA]</scope>
    <source>
        <strain evidence="6 7">AFS083043</strain>
    </source>
</reference>
<dbReference type="EMBL" id="NUWN01000054">
    <property type="protein sequence ID" value="PFK38360.1"/>
    <property type="molecule type" value="Genomic_DNA"/>
</dbReference>
<evidence type="ECO:0000313" key="7">
    <source>
        <dbReference type="Proteomes" id="UP000242656"/>
    </source>
</evidence>
<dbReference type="Proteomes" id="UP000242656">
    <property type="component" value="Unassembled WGS sequence"/>
</dbReference>
<dbReference type="NCBIfam" id="TIGR03570">
    <property type="entry name" value="NeuD_NnaD"/>
    <property type="match status" value="1"/>
</dbReference>
<evidence type="ECO:0000256" key="4">
    <source>
        <dbReference type="PIRSR" id="PIRSR620019-2"/>
    </source>
</evidence>
<dbReference type="InterPro" id="IPR018357">
    <property type="entry name" value="Hexapep_transf_CS"/>
</dbReference>
<feature type="site" description="Increases basicity of active site His" evidence="3">
    <location>
        <position position="138"/>
    </location>
</feature>
<dbReference type="Gene3D" id="2.160.10.10">
    <property type="entry name" value="Hexapeptide repeat proteins"/>
    <property type="match status" value="1"/>
</dbReference>
<proteinExistence type="predicted"/>
<evidence type="ECO:0000256" key="1">
    <source>
        <dbReference type="ARBA" id="ARBA00022679"/>
    </source>
</evidence>
<feature type="active site" description="Proton acceptor" evidence="3">
    <location>
        <position position="137"/>
    </location>
</feature>
<dbReference type="InterPro" id="IPR050179">
    <property type="entry name" value="Trans_hexapeptide_repeat"/>
</dbReference>
<comment type="caution">
    <text evidence="6">The sequence shown here is derived from an EMBL/GenBank/DDBJ whole genome shotgun (WGS) entry which is preliminary data.</text>
</comment>
<dbReference type="InterPro" id="IPR041561">
    <property type="entry name" value="PglD_N"/>
</dbReference>
<dbReference type="CDD" id="cd03360">
    <property type="entry name" value="LbH_AT_putative"/>
    <property type="match status" value="1"/>
</dbReference>
<dbReference type="InterPro" id="IPR020019">
    <property type="entry name" value="AcTrfase_PglD-like"/>
</dbReference>
<accession>A0A2B0MA37</accession>
<dbReference type="PROSITE" id="PS00101">
    <property type="entry name" value="HEXAPEP_TRANSFERASES"/>
    <property type="match status" value="1"/>
</dbReference>
<dbReference type="InterPro" id="IPR011004">
    <property type="entry name" value="Trimer_LpxA-like_sf"/>
</dbReference>
<dbReference type="GO" id="GO:0016740">
    <property type="term" value="F:transferase activity"/>
    <property type="evidence" value="ECO:0007669"/>
    <property type="project" value="UniProtKB-KW"/>
</dbReference>
<gene>
    <name evidence="6" type="ORF">COI93_14495</name>
</gene>
<dbReference type="Gene3D" id="3.40.50.20">
    <property type="match status" value="1"/>
</dbReference>
<keyword evidence="2" id="KW-0677">Repeat</keyword>
<dbReference type="Pfam" id="PF17836">
    <property type="entry name" value="PglD_N"/>
    <property type="match status" value="1"/>
</dbReference>